<name>A0A9D1MAE8_9FIRM</name>
<reference evidence="1" key="1">
    <citation type="submission" date="2020-10" db="EMBL/GenBank/DDBJ databases">
        <authorList>
            <person name="Gilroy R."/>
        </authorList>
    </citation>
    <scope>NUCLEOTIDE SEQUENCE</scope>
    <source>
        <strain evidence="1">USAMLcec3-3695</strain>
    </source>
</reference>
<protein>
    <recommendedName>
        <fullName evidence="3">Transposase</fullName>
    </recommendedName>
</protein>
<gene>
    <name evidence="1" type="ORF">IAA61_01975</name>
</gene>
<dbReference type="EMBL" id="DVNB01000024">
    <property type="protein sequence ID" value="HIU56565.1"/>
    <property type="molecule type" value="Genomic_DNA"/>
</dbReference>
<organism evidence="1 2">
    <name type="scientific">Candidatus Ornithomonoglobus merdipullorum</name>
    <dbReference type="NCBI Taxonomy" id="2840895"/>
    <lineage>
        <taxon>Bacteria</taxon>
        <taxon>Bacillati</taxon>
        <taxon>Bacillota</taxon>
        <taxon>Clostridia</taxon>
        <taxon>Candidatus Ornithomonoglobus</taxon>
    </lineage>
</organism>
<dbReference type="Proteomes" id="UP000824109">
    <property type="component" value="Unassembled WGS sequence"/>
</dbReference>
<comment type="caution">
    <text evidence="1">The sequence shown here is derived from an EMBL/GenBank/DDBJ whole genome shotgun (WGS) entry which is preliminary data.</text>
</comment>
<evidence type="ECO:0008006" key="3">
    <source>
        <dbReference type="Google" id="ProtNLM"/>
    </source>
</evidence>
<evidence type="ECO:0000313" key="1">
    <source>
        <dbReference type="EMBL" id="HIU56565.1"/>
    </source>
</evidence>
<reference evidence="1" key="2">
    <citation type="journal article" date="2021" name="PeerJ">
        <title>Extensive microbial diversity within the chicken gut microbiome revealed by metagenomics and culture.</title>
        <authorList>
            <person name="Gilroy R."/>
            <person name="Ravi A."/>
            <person name="Getino M."/>
            <person name="Pursley I."/>
            <person name="Horton D.L."/>
            <person name="Alikhan N.F."/>
            <person name="Baker D."/>
            <person name="Gharbi K."/>
            <person name="Hall N."/>
            <person name="Watson M."/>
            <person name="Adriaenssens E.M."/>
            <person name="Foster-Nyarko E."/>
            <person name="Jarju S."/>
            <person name="Secka A."/>
            <person name="Antonio M."/>
            <person name="Oren A."/>
            <person name="Chaudhuri R.R."/>
            <person name="La Ragione R."/>
            <person name="Hildebrand F."/>
            <person name="Pallen M.J."/>
        </authorList>
    </citation>
    <scope>NUCLEOTIDE SEQUENCE</scope>
    <source>
        <strain evidence="1">USAMLcec3-3695</strain>
    </source>
</reference>
<evidence type="ECO:0000313" key="2">
    <source>
        <dbReference type="Proteomes" id="UP000824109"/>
    </source>
</evidence>
<proteinExistence type="predicted"/>
<sequence>MIRDEYAVFSQVSSTRDEADEFFGGDAFGLELKVKIIYQSGNDNILDQYIKFTKISDEQVKLKGRSRETAAEIIDICVENNILKEFLLSRKKEVIDMLDVLFDQEYVVDAAIAEAKREGEARGKAEGEARGILNLMKNLKMTAEQAMEALSIPSEEYEKYKKLLAGGAETI</sequence>
<accession>A0A9D1MAE8</accession>
<dbReference type="AlphaFoldDB" id="A0A9D1MAE8"/>